<reference evidence="15 16" key="1">
    <citation type="journal article" date="2018" name="Sci. Rep.">
        <title>Genome Features and Biochemical Characteristics of a Robust, Fast Growing and Naturally Transformable Cyanobacterium Synechococcus elongatus PCC 11801 Isolated from India.</title>
        <authorList>
            <person name="Jaiswal D."/>
            <person name="Sengupta A."/>
            <person name="Sohoni S."/>
            <person name="Sengupta S."/>
            <person name="Phadnavis A.G."/>
            <person name="Pakrasi H.B."/>
            <person name="Wangikar P.P."/>
        </authorList>
    </citation>
    <scope>NUCLEOTIDE SEQUENCE [LARGE SCALE GENOMIC DNA]</scope>
    <source>
        <strain evidence="15 16">PCC 11801</strain>
    </source>
</reference>
<evidence type="ECO:0000256" key="2">
    <source>
        <dbReference type="ARBA" id="ARBA00011322"/>
    </source>
</evidence>
<comment type="subunit">
    <text evidence="2">Heterodimer of SbcC and SbcD.</text>
</comment>
<keyword evidence="10 13" id="KW-0175">Coiled coil</keyword>
<feature type="coiled-coil region" evidence="13">
    <location>
        <begin position="723"/>
        <end position="794"/>
    </location>
</feature>
<evidence type="ECO:0000256" key="7">
    <source>
        <dbReference type="ARBA" id="ARBA00022801"/>
    </source>
</evidence>
<evidence type="ECO:0000256" key="13">
    <source>
        <dbReference type="SAM" id="Coils"/>
    </source>
</evidence>
<evidence type="ECO:0000256" key="12">
    <source>
        <dbReference type="PROSITE-ProRule" id="PRU00471"/>
    </source>
</evidence>
<evidence type="ECO:0000256" key="4">
    <source>
        <dbReference type="ARBA" id="ARBA00022723"/>
    </source>
</evidence>
<keyword evidence="7" id="KW-0378">Hydrolase</keyword>
<evidence type="ECO:0000313" key="16">
    <source>
        <dbReference type="Proteomes" id="UP000267249"/>
    </source>
</evidence>
<dbReference type="SUPFAM" id="SSF52540">
    <property type="entry name" value="P-loop containing nucleoside triphosphate hydrolases"/>
    <property type="match status" value="2"/>
</dbReference>
<dbReference type="RefSeq" id="WP_208675804.1">
    <property type="nucleotide sequence ID" value="NZ_CP030139.2"/>
</dbReference>
<feature type="coiled-coil region" evidence="13">
    <location>
        <begin position="364"/>
        <end position="488"/>
    </location>
</feature>
<dbReference type="InterPro" id="IPR038729">
    <property type="entry name" value="Rad50/SbcC_AAA"/>
</dbReference>
<keyword evidence="9" id="KW-0067">ATP-binding</keyword>
<dbReference type="InterPro" id="IPR027417">
    <property type="entry name" value="P-loop_NTPase"/>
</dbReference>
<dbReference type="Pfam" id="PF13476">
    <property type="entry name" value="AAA_23"/>
    <property type="match status" value="1"/>
</dbReference>
<dbReference type="InterPro" id="IPR013134">
    <property type="entry name" value="Zn_hook_RAD50"/>
</dbReference>
<name>A0AAN1UTW3_SYNEL</name>
<evidence type="ECO:0000256" key="1">
    <source>
        <dbReference type="ARBA" id="ARBA00006930"/>
    </source>
</evidence>
<accession>A0AAN1UTW3</accession>
<feature type="binding site" evidence="12">
    <location>
        <position position="498"/>
    </location>
    <ligand>
        <name>Zn(2+)</name>
        <dbReference type="ChEBI" id="CHEBI:29105"/>
    </ligand>
</feature>
<dbReference type="SUPFAM" id="SSF75712">
    <property type="entry name" value="Rad50 coiled-coil Zn hook"/>
    <property type="match status" value="1"/>
</dbReference>
<dbReference type="GO" id="GO:0016887">
    <property type="term" value="F:ATP hydrolysis activity"/>
    <property type="evidence" value="ECO:0007669"/>
    <property type="project" value="InterPro"/>
</dbReference>
<feature type="binding site" evidence="12">
    <location>
        <position position="501"/>
    </location>
    <ligand>
        <name>Zn(2+)</name>
        <dbReference type="ChEBI" id="CHEBI:29105"/>
    </ligand>
</feature>
<keyword evidence="8 12" id="KW-0862">Zinc</keyword>
<evidence type="ECO:0000256" key="3">
    <source>
        <dbReference type="ARBA" id="ARBA00013368"/>
    </source>
</evidence>
<evidence type="ECO:0000259" key="14">
    <source>
        <dbReference type="PROSITE" id="PS51131"/>
    </source>
</evidence>
<dbReference type="PANTHER" id="PTHR32114">
    <property type="entry name" value="ABC TRANSPORTER ABCH.3"/>
    <property type="match status" value="1"/>
</dbReference>
<evidence type="ECO:0000256" key="9">
    <source>
        <dbReference type="ARBA" id="ARBA00022840"/>
    </source>
</evidence>
<dbReference type="CDD" id="cd00267">
    <property type="entry name" value="ABC_ATPase"/>
    <property type="match status" value="1"/>
</dbReference>
<feature type="domain" description="Zinc-hook" evidence="14">
    <location>
        <begin position="447"/>
        <end position="550"/>
    </location>
</feature>
<evidence type="ECO:0000256" key="6">
    <source>
        <dbReference type="ARBA" id="ARBA00022763"/>
    </source>
</evidence>
<protein>
    <recommendedName>
        <fullName evidence="3">Nuclease SbcCD subunit C</fullName>
    </recommendedName>
</protein>
<dbReference type="GO" id="GO:0005524">
    <property type="term" value="F:ATP binding"/>
    <property type="evidence" value="ECO:0007669"/>
    <property type="project" value="UniProtKB-KW"/>
</dbReference>
<evidence type="ECO:0000256" key="11">
    <source>
        <dbReference type="ARBA" id="ARBA00023204"/>
    </source>
</evidence>
<comment type="similarity">
    <text evidence="1">Belongs to the SMC family. SbcC subfamily.</text>
</comment>
<dbReference type="Proteomes" id="UP000267249">
    <property type="component" value="Chromosome"/>
</dbReference>
<dbReference type="EMBL" id="CP030139">
    <property type="protein sequence ID" value="AZB72007.1"/>
    <property type="molecule type" value="Genomic_DNA"/>
</dbReference>
<feature type="coiled-coil region" evidence="13">
    <location>
        <begin position="185"/>
        <end position="274"/>
    </location>
</feature>
<keyword evidence="4 12" id="KW-0479">Metal-binding</keyword>
<feature type="coiled-coil region" evidence="13">
    <location>
        <begin position="305"/>
        <end position="332"/>
    </location>
</feature>
<proteinExistence type="inferred from homology"/>
<dbReference type="GO" id="GO:0046872">
    <property type="term" value="F:metal ion binding"/>
    <property type="evidence" value="ECO:0007669"/>
    <property type="project" value="UniProtKB-UniRule"/>
</dbReference>
<evidence type="ECO:0000256" key="10">
    <source>
        <dbReference type="ARBA" id="ARBA00023054"/>
    </source>
</evidence>
<organism evidence="15 16">
    <name type="scientific">Synechococcus elongatus PCC 11801</name>
    <dbReference type="NCBI Taxonomy" id="2219813"/>
    <lineage>
        <taxon>Bacteria</taxon>
        <taxon>Bacillati</taxon>
        <taxon>Cyanobacteriota</taxon>
        <taxon>Cyanophyceae</taxon>
        <taxon>Synechococcales</taxon>
        <taxon>Synechococcaceae</taxon>
        <taxon>Synechococcus</taxon>
    </lineage>
</organism>
<dbReference type="PANTHER" id="PTHR32114:SF2">
    <property type="entry name" value="ABC TRANSPORTER ABCH.3"/>
    <property type="match status" value="1"/>
</dbReference>
<dbReference type="Gene3D" id="1.10.287.510">
    <property type="entry name" value="Helix hairpin bin"/>
    <property type="match status" value="1"/>
</dbReference>
<gene>
    <name evidence="15" type="ORF">DOP62_04025</name>
</gene>
<dbReference type="PROSITE" id="PS51131">
    <property type="entry name" value="ZN_HOOK"/>
    <property type="match status" value="1"/>
</dbReference>
<evidence type="ECO:0000313" key="15">
    <source>
        <dbReference type="EMBL" id="AZB72007.1"/>
    </source>
</evidence>
<dbReference type="AlphaFoldDB" id="A0AAN1UTW3"/>
<keyword evidence="5" id="KW-0547">Nucleotide-binding</keyword>
<evidence type="ECO:0000256" key="5">
    <source>
        <dbReference type="ARBA" id="ARBA00022741"/>
    </source>
</evidence>
<dbReference type="GO" id="GO:0006302">
    <property type="term" value="P:double-strand break repair"/>
    <property type="evidence" value="ECO:0007669"/>
    <property type="project" value="InterPro"/>
</dbReference>
<dbReference type="Gene3D" id="3.40.50.300">
    <property type="entry name" value="P-loop containing nucleotide triphosphate hydrolases"/>
    <property type="match status" value="2"/>
</dbReference>
<evidence type="ECO:0000256" key="8">
    <source>
        <dbReference type="ARBA" id="ARBA00022833"/>
    </source>
</evidence>
<sequence length="1000" mass="115216">MILLRLQLHHFLSYREADLALGRQLVVLTGAPGTGKTALLEAIAWGLWGKSQRGESSDLIHSAADEMQVSLQFQQGEHQFRVQRRHDRQAGTDLQVWQRSHDDQPWSNWAQPTLTARQARLSQVLGWDYAGFCQTVYAPQGQPSPWVRRSPSNRYQQLVQILQLETLTPLVLAARDRDRSLEAEAQWFAAQLQQLQQEAEQQQQIAQERSQRSQHLSDLQQQQAALVQQLQSLNQQWRAAEQQQRDHQALIYQLHQLQEQIAEQQRLLDDNQQRQAQAQQILTRALSIRAEWQQWQHTQQQANRWSQHTEALQALTEQLQQVQAQYDVTVLQHQQAIVVLQQQVQEGQAALTQIEPLLQQATTIAAGYQQLQQARQELAQAQQRQAVAQPLLDQRQQVQAQLEQARIRLQAHLEDLQGQRLQLRQQHRDRSELEQALTAVSQTIAQLEQHQRYRDQVQEKQQERRNFLARLQARQRDYEAQLAELEAQANAIAPHGPCPLCDQSLDADHWQHVQQRYQQQQTEIQNLIWVICEQFAVSEREIQVLRQEYRDRAIDLEPYSQALEERGKLQAQLLAHTEQAQQLQQIDQQIQTLERSLAAGDFAPDLQRRVRQLDRQIQDLGYRDRDLSLAQQAIDQWQAIAERYAALQTAQAQQQHWQQELARLEVQYRDRQQALNQLPDSPLGQHLRQLQRQHQQVEATLRGLTAPPAATTRQEVAERYQALLEAEQTLPRLQAEQAGLEADLQQLQQRLTDCLRQQAAIAPADDRQTLQTAITTLQAQIQALQAEQASQEQAIAQQPETRDPGIIQAQLHRTQERLQLIAQERQPAQQLAALCDRPDWTVPLINQWLPHLQARCQDWLDRLGWRQGALQWQVITTDHGILGLQLSLHTDQGDRRVNTCSDSETRLLDLAIRLSLVQLLAQHPNRSGTLLLWDEPFAGLDNEQQSVLLTAISAALEQGLMVAQERELPAIAAPHWQVIMRDQQSQILSTANAIATLETK</sequence>
<keyword evidence="6" id="KW-0227">DNA damage</keyword>
<keyword evidence="11" id="KW-0234">DNA repair</keyword>